<proteinExistence type="predicted"/>
<accession>A0A8H7WHZ4</accession>
<feature type="coiled-coil region" evidence="1">
    <location>
        <begin position="48"/>
        <end position="90"/>
    </location>
</feature>
<dbReference type="EMBL" id="JAFJYH010000013">
    <property type="protein sequence ID" value="KAG4425127.1"/>
    <property type="molecule type" value="Genomic_DNA"/>
</dbReference>
<dbReference type="Proteomes" id="UP000664132">
    <property type="component" value="Unassembled WGS sequence"/>
</dbReference>
<reference evidence="2" key="1">
    <citation type="submission" date="2021-02" db="EMBL/GenBank/DDBJ databases">
        <title>Genome sequence Cadophora malorum strain M34.</title>
        <authorList>
            <person name="Stefanovic E."/>
            <person name="Vu D."/>
            <person name="Scully C."/>
            <person name="Dijksterhuis J."/>
            <person name="Roader J."/>
            <person name="Houbraken J."/>
        </authorList>
    </citation>
    <scope>NUCLEOTIDE SEQUENCE</scope>
    <source>
        <strain evidence="2">M34</strain>
    </source>
</reference>
<name>A0A8H7WHZ4_9HELO</name>
<evidence type="ECO:0000256" key="1">
    <source>
        <dbReference type="SAM" id="Coils"/>
    </source>
</evidence>
<comment type="caution">
    <text evidence="2">The sequence shown here is derived from an EMBL/GenBank/DDBJ whole genome shotgun (WGS) entry which is preliminary data.</text>
</comment>
<keyword evidence="3" id="KW-1185">Reference proteome</keyword>
<evidence type="ECO:0000313" key="2">
    <source>
        <dbReference type="EMBL" id="KAG4425127.1"/>
    </source>
</evidence>
<protein>
    <submittedName>
        <fullName evidence="2">Uncharacterized protein</fullName>
    </submittedName>
</protein>
<gene>
    <name evidence="2" type="ORF">IFR04_001694</name>
</gene>
<keyword evidence="1" id="KW-0175">Coiled coil</keyword>
<evidence type="ECO:0000313" key="3">
    <source>
        <dbReference type="Proteomes" id="UP000664132"/>
    </source>
</evidence>
<sequence length="187" mass="21468">MKIQPMWLFKCGHWVYQMRDKEELMLDQMNGADHHLQSDVLETPSRSCFEVEHETAEAKRKAKEKEKNELVAHKDQAEFIKKQIEVARANDDPDTTFATQIETALEKLVLLKGAEGATLERLAGKNTEKDKAAQEESLARCGKWVGLVNGMAKIAADYENEVRWKLKGMEKAYEETWAEALELMKEK</sequence>
<organism evidence="2 3">
    <name type="scientific">Cadophora malorum</name>
    <dbReference type="NCBI Taxonomy" id="108018"/>
    <lineage>
        <taxon>Eukaryota</taxon>
        <taxon>Fungi</taxon>
        <taxon>Dikarya</taxon>
        <taxon>Ascomycota</taxon>
        <taxon>Pezizomycotina</taxon>
        <taxon>Leotiomycetes</taxon>
        <taxon>Helotiales</taxon>
        <taxon>Ploettnerulaceae</taxon>
        <taxon>Cadophora</taxon>
    </lineage>
</organism>
<dbReference type="AlphaFoldDB" id="A0A8H7WHZ4"/>